<evidence type="ECO:0000313" key="1">
    <source>
        <dbReference type="EMBL" id="PGH21021.1"/>
    </source>
</evidence>
<dbReference type="SUPFAM" id="SSF48452">
    <property type="entry name" value="TPR-like"/>
    <property type="match status" value="1"/>
</dbReference>
<organism evidence="1 2">
    <name type="scientific">Fusobacterium nucleatum subsp. polymorphum</name>
    <name type="common">Fusobacterium polymorphum</name>
    <dbReference type="NCBI Taxonomy" id="76857"/>
    <lineage>
        <taxon>Bacteria</taxon>
        <taxon>Fusobacteriati</taxon>
        <taxon>Fusobacteriota</taxon>
        <taxon>Fusobacteriia</taxon>
        <taxon>Fusobacteriales</taxon>
        <taxon>Fusobacteriaceae</taxon>
        <taxon>Fusobacterium</taxon>
    </lineage>
</organism>
<dbReference type="Proteomes" id="UP000222862">
    <property type="component" value="Unassembled WGS sequence"/>
</dbReference>
<proteinExistence type="predicted"/>
<accession>A0A2B7YIX2</accession>
<dbReference type="InterPro" id="IPR011990">
    <property type="entry name" value="TPR-like_helical_dom_sf"/>
</dbReference>
<protein>
    <recommendedName>
        <fullName evidence="3">Tetratricopeptide repeat protein</fullName>
    </recommendedName>
</protein>
<comment type="caution">
    <text evidence="1">The sequence shown here is derived from an EMBL/GenBank/DDBJ whole genome shotgun (WGS) entry which is preliminary data.</text>
</comment>
<evidence type="ECO:0008006" key="3">
    <source>
        <dbReference type="Google" id="ProtNLM"/>
    </source>
</evidence>
<sequence length="262" mass="31050">MVRKLKVTNFLDSENSDDFLEMAYNAETKTKAKNYLKKALELDPNNLDAELFLADISAKSQLEFLQKTEAIIVHGNKLMEEQGYFKKDYVGDFWLILETRPYMRARHQYAILLSQCRMIKKAITECEEMLKLCKGDNLGVRYLLMHLYTVMEDEKSALKLHKKFELSMNTQFLLPLSILYYKLLDFKKAKKYLLELSETNKDTKEFFKALLEQTLDKFELGDYGYKPFTIDEFIITFMGNLYLYDGLMDYFLWGYDILKKKK</sequence>
<dbReference type="AlphaFoldDB" id="A0A2B7YIX2"/>
<evidence type="ECO:0000313" key="2">
    <source>
        <dbReference type="Proteomes" id="UP000222862"/>
    </source>
</evidence>
<dbReference type="RefSeq" id="WP_098703052.1">
    <property type="nucleotide sequence ID" value="NZ_NJGI01000004.1"/>
</dbReference>
<dbReference type="EMBL" id="NJGI01000004">
    <property type="protein sequence ID" value="PGH21021.1"/>
    <property type="molecule type" value="Genomic_DNA"/>
</dbReference>
<name>A0A2B7YIX2_FUSNP</name>
<dbReference type="Gene3D" id="1.25.40.10">
    <property type="entry name" value="Tetratricopeptide repeat domain"/>
    <property type="match status" value="1"/>
</dbReference>
<gene>
    <name evidence="1" type="ORF">RN96_08165</name>
</gene>
<reference evidence="1 2" key="1">
    <citation type="submission" date="2017-06" db="EMBL/GenBank/DDBJ databases">
        <title>Genome sequencing of Fusobacterium nucleatum subsp. polymorphum KCOM 1232 (=ChDC F37).</title>
        <authorList>
            <person name="Kook J.-K."/>
            <person name="Park S.-N."/>
            <person name="Lim Y.K."/>
            <person name="Roh H."/>
        </authorList>
    </citation>
    <scope>NUCLEOTIDE SEQUENCE [LARGE SCALE GENOMIC DNA]</scope>
    <source>
        <strain evidence="2">KCOM 1232 ( ChDC F37)</strain>
    </source>
</reference>